<dbReference type="PANTHER" id="PTHR43737:SF1">
    <property type="entry name" value="DUF1501 DOMAIN-CONTAINING PROTEIN"/>
    <property type="match status" value="1"/>
</dbReference>
<dbReference type="EMBL" id="VOSL01000043">
    <property type="protein sequence ID" value="TXD36836.1"/>
    <property type="molecule type" value="Genomic_DNA"/>
</dbReference>
<reference evidence="1 2" key="1">
    <citation type="submission" date="2019-08" db="EMBL/GenBank/DDBJ databases">
        <title>Bradymonadales sp. TMQ2.</title>
        <authorList>
            <person name="Liang Q."/>
        </authorList>
    </citation>
    <scope>NUCLEOTIDE SEQUENCE [LARGE SCALE GENOMIC DNA]</scope>
    <source>
        <strain evidence="1 2">TMQ2</strain>
    </source>
</reference>
<dbReference type="PROSITE" id="PS51318">
    <property type="entry name" value="TAT"/>
    <property type="match status" value="1"/>
</dbReference>
<dbReference type="RefSeq" id="WP_146974151.1">
    <property type="nucleotide sequence ID" value="NZ_VOSL01000043.1"/>
</dbReference>
<dbReference type="InterPro" id="IPR006311">
    <property type="entry name" value="TAT_signal"/>
</dbReference>
<dbReference type="PANTHER" id="PTHR43737">
    <property type="entry name" value="BLL7424 PROTEIN"/>
    <property type="match status" value="1"/>
</dbReference>
<accession>A0A5C6XAW5</accession>
<evidence type="ECO:0000313" key="1">
    <source>
        <dbReference type="EMBL" id="TXD36836.1"/>
    </source>
</evidence>
<proteinExistence type="predicted"/>
<gene>
    <name evidence="1" type="ORF">FRC96_08940</name>
</gene>
<name>A0A5C6XAW5_9DELT</name>
<dbReference type="InterPro" id="IPR010869">
    <property type="entry name" value="DUF1501"/>
</dbReference>
<dbReference type="Pfam" id="PF07394">
    <property type="entry name" value="DUF1501"/>
    <property type="match status" value="1"/>
</dbReference>
<dbReference type="OrthoDB" id="238140at2"/>
<dbReference type="AlphaFoldDB" id="A0A5C6XAW5"/>
<comment type="caution">
    <text evidence="1">The sequence shown here is derived from an EMBL/GenBank/DDBJ whole genome shotgun (WGS) entry which is preliminary data.</text>
</comment>
<sequence>MNRRDFIKLAGMAGMTVVSPIALTRSARAQEMNYPGPYYVMVNAIGGWDTTYLCDPKGVNNINQAYGQGEIGSIASSPITYAPVGNNQYFFEKYASELLVLNGVDMATTSHAAGERYAWTGSLENPEYPTFAALAAAAHAPTLPLSYLSYGGHDATGALLPLTRVSNVSHLRGLADPDHKEGHASKPYHAPRAAEMIRQAVDARHAARQNASHLPTEQTARSALFTARMGARELRRVREHLPTDLPRDNEMKAQALVALAAFKAGLSVSVNLVLNGFDSHAQNDSEQLPKLQLVLDAVDYLLEEAERMGLRDQIVVVMASDFGRTPTYNPDQGKDHWAIGSIMALGNGIRGNRVIGATDEEQRPFNVNPTTLALEYEGVRLRPEHIHRALRRHAGIADSPVAQRFALKEEDLDIFS</sequence>
<dbReference type="Proteomes" id="UP000321046">
    <property type="component" value="Unassembled WGS sequence"/>
</dbReference>
<protein>
    <submittedName>
        <fullName evidence="1">DUF1501 domain-containing protein</fullName>
    </submittedName>
</protein>
<evidence type="ECO:0000313" key="2">
    <source>
        <dbReference type="Proteomes" id="UP000321046"/>
    </source>
</evidence>
<organism evidence="1 2">
    <name type="scientific">Lujinxingia vulgaris</name>
    <dbReference type="NCBI Taxonomy" id="2600176"/>
    <lineage>
        <taxon>Bacteria</taxon>
        <taxon>Deltaproteobacteria</taxon>
        <taxon>Bradymonadales</taxon>
        <taxon>Lujinxingiaceae</taxon>
        <taxon>Lujinxingia</taxon>
    </lineage>
</organism>